<proteinExistence type="predicted"/>
<accession>A0AA48I4T6</accession>
<dbReference type="GO" id="GO:0046872">
    <property type="term" value="F:metal ion binding"/>
    <property type="evidence" value="ECO:0007669"/>
    <property type="project" value="InterPro"/>
</dbReference>
<dbReference type="SUPFAM" id="SSF63411">
    <property type="entry name" value="LuxS/MPP-like metallohydrolase"/>
    <property type="match status" value="2"/>
</dbReference>
<evidence type="ECO:0000313" key="3">
    <source>
        <dbReference type="EMBL" id="BED92917.1"/>
    </source>
</evidence>
<dbReference type="PANTHER" id="PTHR11851">
    <property type="entry name" value="METALLOPROTEASE"/>
    <property type="match status" value="1"/>
</dbReference>
<dbReference type="Pfam" id="PF05193">
    <property type="entry name" value="Peptidase_M16_C"/>
    <property type="match status" value="1"/>
</dbReference>
<dbReference type="AlphaFoldDB" id="A0AA48I4T6"/>
<dbReference type="EMBL" id="AP027925">
    <property type="protein sequence ID" value="BED92917.1"/>
    <property type="molecule type" value="Genomic_DNA"/>
</dbReference>
<dbReference type="Gene3D" id="3.30.830.10">
    <property type="entry name" value="Metalloenzyme, LuxS/M16 peptidase-like"/>
    <property type="match status" value="2"/>
</dbReference>
<sequence length="437" mass="50142">MNPEEINNEKLKEKYFYLKHESGLNIYVYPKENYNSIYCIIGTKFGSINNEFKDINTGRIIQVPDGIAHFLEHKLFENKNHADALSLFAKLGASANAYTSFDKTAYLFSCIDNFEESLKTLLDFVQNPYFTEQTIQKEQGIIGQEIQMYTDSPEWKVLINLLSSMYFFHPVRIDIAGSIESISKITPENLYVCHNNFYNLNNMTLCISGNVNPSNVFEIVDKNLDSKVSEKNFNVQSVFPDEPYAVKQDYISEEFEINSPIFNLGFKEDLNDLTVDSKMLAHTEILLYSIFSKSSKLYKELLDQSLINTDSFSCEYFEGPKFASVIISGESNNPERVSRIVKKELEEIKKNGIDKTVFEIAKKAIYGKNLKIFNDISSISNMILDFSLSKRDYFKSIDQLVNANLDDVNSRLNFQLNESKACLSVVQPKLKLPFFNS</sequence>
<dbReference type="NCBIfam" id="NF047421">
    <property type="entry name" value="YfmH_fam"/>
    <property type="match status" value="1"/>
</dbReference>
<protein>
    <submittedName>
        <fullName evidence="3">Predicted Zn-dependent peptidases</fullName>
    </submittedName>
</protein>
<dbReference type="PANTHER" id="PTHR11851:SF134">
    <property type="entry name" value="ZINC-DEPENDENT PROTEASE"/>
    <property type="match status" value="1"/>
</dbReference>
<gene>
    <name evidence="3" type="ORF">RsTaC01_0835</name>
</gene>
<reference evidence="3" key="1">
    <citation type="journal article" date="2023" name="ISME J.">
        <title>Emergence of putative energy parasites within Clostridia revealed by genome analysis of a novel endosymbiotic clade.</title>
        <authorList>
            <person name="Takahashi K."/>
            <person name="Kuwahara H."/>
            <person name="Horikawa Y."/>
            <person name="Izawa K."/>
            <person name="Kato D."/>
            <person name="Inagaki T."/>
            <person name="Yuki M."/>
            <person name="Ohkuma M."/>
            <person name="Hongoh Y."/>
        </authorList>
    </citation>
    <scope>NUCLEOTIDE SEQUENCE</scope>
    <source>
        <strain evidence="3">RsTa-C01</strain>
    </source>
</reference>
<dbReference type="InterPro" id="IPR011249">
    <property type="entry name" value="Metalloenz_LuxS/M16"/>
</dbReference>
<organism evidence="3">
    <name type="scientific">Candidatus Paraimprobicoccus trichonymphae</name>
    <dbReference type="NCBI Taxonomy" id="3033793"/>
    <lineage>
        <taxon>Bacteria</taxon>
        <taxon>Bacillati</taxon>
        <taxon>Bacillota</taxon>
        <taxon>Clostridia</taxon>
        <taxon>Candidatus Paraimprobicoccus</taxon>
    </lineage>
</organism>
<dbReference type="KEGG" id="ptrh:RsTaC01_0835"/>
<name>A0AA48I4T6_9FIRM</name>
<evidence type="ECO:0000259" key="2">
    <source>
        <dbReference type="Pfam" id="PF05193"/>
    </source>
</evidence>
<dbReference type="Proteomes" id="UP001335720">
    <property type="component" value="Chromosome"/>
</dbReference>
<feature type="domain" description="Peptidase M16 C-terminal" evidence="2">
    <location>
        <begin position="184"/>
        <end position="364"/>
    </location>
</feature>
<dbReference type="InterPro" id="IPR011765">
    <property type="entry name" value="Pept_M16_N"/>
</dbReference>
<dbReference type="InterPro" id="IPR050361">
    <property type="entry name" value="MPP/UQCRC_Complex"/>
</dbReference>
<feature type="domain" description="Peptidase M16 N-terminal" evidence="1">
    <location>
        <begin position="56"/>
        <end position="175"/>
    </location>
</feature>
<dbReference type="InterPro" id="IPR007863">
    <property type="entry name" value="Peptidase_M16_C"/>
</dbReference>
<evidence type="ECO:0000259" key="1">
    <source>
        <dbReference type="Pfam" id="PF00675"/>
    </source>
</evidence>
<dbReference type="Pfam" id="PF00675">
    <property type="entry name" value="Peptidase_M16"/>
    <property type="match status" value="1"/>
</dbReference>